<sequence>MFDSKKLLDQLLGAAGGQGTTAQGASGGLGNLGGLGDLVGGVLGGGQSSGGGLGGVVGQVTDYAKKNPGLSTVIAGGLATVLLGGKGPKIKADALTLGGLAAIGTLAYKAYQQYKINNPDAPPPATPASVPQVPAPADTGFNPANAGAPDLVALSIISAMIAAAKADGKVDETEKQKIIGKLSEGGLSAEEQAFLNTELAAPLDINRIVDSATGPEHSIQLYAASLLVIAPPGSPAERAYLDMLAARFGFDAQLKTAIEQTVASAAA</sequence>
<gene>
    <name evidence="2" type="ORF">QO014_003906</name>
</gene>
<keyword evidence="3" id="KW-1185">Reference proteome</keyword>
<dbReference type="InterPro" id="IPR029024">
    <property type="entry name" value="TerB-like"/>
</dbReference>
<organism evidence="2 3">
    <name type="scientific">Kaistia dalseonensis</name>
    <dbReference type="NCBI Taxonomy" id="410840"/>
    <lineage>
        <taxon>Bacteria</taxon>
        <taxon>Pseudomonadati</taxon>
        <taxon>Pseudomonadota</taxon>
        <taxon>Alphaproteobacteria</taxon>
        <taxon>Hyphomicrobiales</taxon>
        <taxon>Kaistiaceae</taxon>
        <taxon>Kaistia</taxon>
    </lineage>
</organism>
<dbReference type="Proteomes" id="UP001241603">
    <property type="component" value="Unassembled WGS sequence"/>
</dbReference>
<feature type="region of interest" description="Disordered" evidence="1">
    <location>
        <begin position="119"/>
        <end position="142"/>
    </location>
</feature>
<evidence type="ECO:0000313" key="3">
    <source>
        <dbReference type="Proteomes" id="UP001241603"/>
    </source>
</evidence>
<dbReference type="InterPro" id="IPR007486">
    <property type="entry name" value="YebE"/>
</dbReference>
<evidence type="ECO:0000313" key="2">
    <source>
        <dbReference type="EMBL" id="MDQ0439505.1"/>
    </source>
</evidence>
<evidence type="ECO:0000256" key="1">
    <source>
        <dbReference type="SAM" id="MobiDB-lite"/>
    </source>
</evidence>
<proteinExistence type="predicted"/>
<dbReference type="SUPFAM" id="SSF158682">
    <property type="entry name" value="TerB-like"/>
    <property type="match status" value="1"/>
</dbReference>
<dbReference type="Gene3D" id="1.10.3680.10">
    <property type="entry name" value="TerB-like"/>
    <property type="match status" value="1"/>
</dbReference>
<comment type="caution">
    <text evidence="2">The sequence shown here is derived from an EMBL/GenBank/DDBJ whole genome shotgun (WGS) entry which is preliminary data.</text>
</comment>
<dbReference type="Pfam" id="PF04391">
    <property type="entry name" value="DUF533"/>
    <property type="match status" value="1"/>
</dbReference>
<accession>A0ABU0HB13</accession>
<dbReference type="RefSeq" id="WP_266350379.1">
    <property type="nucleotide sequence ID" value="NZ_JAPKNG010000005.1"/>
</dbReference>
<feature type="compositionally biased region" description="Low complexity" evidence="1">
    <location>
        <begin position="127"/>
        <end position="137"/>
    </location>
</feature>
<reference evidence="2 3" key="1">
    <citation type="submission" date="2023-07" db="EMBL/GenBank/DDBJ databases">
        <title>Genomic Encyclopedia of Type Strains, Phase IV (KMG-IV): sequencing the most valuable type-strain genomes for metagenomic binning, comparative biology and taxonomic classification.</title>
        <authorList>
            <person name="Goeker M."/>
        </authorList>
    </citation>
    <scope>NUCLEOTIDE SEQUENCE [LARGE SCALE GENOMIC DNA]</scope>
    <source>
        <strain evidence="2 3">B6-8</strain>
    </source>
</reference>
<protein>
    <submittedName>
        <fullName evidence="2">Uncharacterized membrane protein YebE (DUF533 family)</fullName>
    </submittedName>
</protein>
<name>A0ABU0HB13_9HYPH</name>
<dbReference type="CDD" id="cd07178">
    <property type="entry name" value="terB_like_YebE"/>
    <property type="match status" value="1"/>
</dbReference>
<dbReference type="EMBL" id="JAUSVO010000005">
    <property type="protein sequence ID" value="MDQ0439505.1"/>
    <property type="molecule type" value="Genomic_DNA"/>
</dbReference>